<keyword evidence="1" id="KW-1133">Transmembrane helix</keyword>
<protein>
    <submittedName>
        <fullName evidence="2">Uncharacterized protein</fullName>
    </submittedName>
</protein>
<gene>
    <name evidence="2" type="ORF">EVB03_05985</name>
</gene>
<feature type="transmembrane region" description="Helical" evidence="1">
    <location>
        <begin position="6"/>
        <end position="32"/>
    </location>
</feature>
<evidence type="ECO:0000256" key="1">
    <source>
        <dbReference type="SAM" id="Phobius"/>
    </source>
</evidence>
<organism evidence="2 3">
    <name type="scientific">SAR92 clade bacterium</name>
    <dbReference type="NCBI Taxonomy" id="2315479"/>
    <lineage>
        <taxon>Bacteria</taxon>
        <taxon>Pseudomonadati</taxon>
        <taxon>Pseudomonadota</taxon>
        <taxon>Gammaproteobacteria</taxon>
        <taxon>Cellvibrionales</taxon>
        <taxon>Porticoccaceae</taxon>
        <taxon>SAR92 clade</taxon>
    </lineage>
</organism>
<name>A0A520MFB4_9GAMM</name>
<keyword evidence="1" id="KW-0812">Transmembrane</keyword>
<sequence>MDEFQIWSVLSSFLISNALYQAGVFFILWVAFRAANLLKNEDPMMNRVLLSLFSAGIIFNGLTVSALLTLNLQSTAHSLAQMGASSANAVRFIADWGVEGVPEMSLVSNPIMAGWWLVVAIMLFGKIWQTK</sequence>
<reference evidence="2 3" key="1">
    <citation type="submission" date="2019-02" db="EMBL/GenBank/DDBJ databases">
        <title>Prokaryotic population dynamics and viral predation in marine succession experiment using metagenomics: the confinement effect.</title>
        <authorList>
            <person name="Haro-Moreno J.M."/>
            <person name="Rodriguez-Valera F."/>
            <person name="Lopez-Perez M."/>
        </authorList>
    </citation>
    <scope>NUCLEOTIDE SEQUENCE [LARGE SCALE GENOMIC DNA]</scope>
    <source>
        <strain evidence="2">MED-G170</strain>
    </source>
</reference>
<feature type="transmembrane region" description="Helical" evidence="1">
    <location>
        <begin position="44"/>
        <end position="68"/>
    </location>
</feature>
<dbReference type="AlphaFoldDB" id="A0A520MFB4"/>
<dbReference type="EMBL" id="SHBP01000007">
    <property type="protein sequence ID" value="RZO19903.1"/>
    <property type="molecule type" value="Genomic_DNA"/>
</dbReference>
<comment type="caution">
    <text evidence="2">The sequence shown here is derived from an EMBL/GenBank/DDBJ whole genome shotgun (WGS) entry which is preliminary data.</text>
</comment>
<evidence type="ECO:0000313" key="3">
    <source>
        <dbReference type="Proteomes" id="UP000315889"/>
    </source>
</evidence>
<evidence type="ECO:0000313" key="2">
    <source>
        <dbReference type="EMBL" id="RZO19903.1"/>
    </source>
</evidence>
<feature type="transmembrane region" description="Helical" evidence="1">
    <location>
        <begin position="111"/>
        <end position="128"/>
    </location>
</feature>
<accession>A0A520MFB4</accession>
<dbReference type="Proteomes" id="UP000315889">
    <property type="component" value="Unassembled WGS sequence"/>
</dbReference>
<proteinExistence type="predicted"/>
<keyword evidence="1" id="KW-0472">Membrane</keyword>